<sequence>MIKSYPQFMNHSEALRKNRHLRISWNSDSISTAASSAPKIGVVVSDREVLTVHVVFRRKAIAV</sequence>
<evidence type="ECO:0000313" key="1">
    <source>
        <dbReference type="EMBL" id="MBD2568391.1"/>
    </source>
</evidence>
<dbReference type="RefSeq" id="WP_190714284.1">
    <property type="nucleotide sequence ID" value="NZ_JACJST010000008.1"/>
</dbReference>
<proteinExistence type="predicted"/>
<dbReference type="EMBL" id="JACJST010000008">
    <property type="protein sequence ID" value="MBD2568391.1"/>
    <property type="molecule type" value="Genomic_DNA"/>
</dbReference>
<name>A0ABR8FI63_9NOST</name>
<comment type="caution">
    <text evidence="1">The sequence shown here is derived from an EMBL/GenBank/DDBJ whole genome shotgun (WGS) entry which is preliminary data.</text>
</comment>
<reference evidence="1 2" key="1">
    <citation type="journal article" date="2020" name="ISME J.">
        <title>Comparative genomics reveals insights into cyanobacterial evolution and habitat adaptation.</title>
        <authorList>
            <person name="Chen M.Y."/>
            <person name="Teng W.K."/>
            <person name="Zhao L."/>
            <person name="Hu C.X."/>
            <person name="Zhou Y.K."/>
            <person name="Han B.P."/>
            <person name="Song L.R."/>
            <person name="Shu W.S."/>
        </authorList>
    </citation>
    <scope>NUCLEOTIDE SEQUENCE [LARGE SCALE GENOMIC DNA]</scope>
    <source>
        <strain evidence="1 2">FACHB-196</strain>
    </source>
</reference>
<protein>
    <submittedName>
        <fullName evidence="1">Uncharacterized protein</fullName>
    </submittedName>
</protein>
<organism evidence="1 2">
    <name type="scientific">Anabaena lutea FACHB-196</name>
    <dbReference type="NCBI Taxonomy" id="2692881"/>
    <lineage>
        <taxon>Bacteria</taxon>
        <taxon>Bacillati</taxon>
        <taxon>Cyanobacteriota</taxon>
        <taxon>Cyanophyceae</taxon>
        <taxon>Nostocales</taxon>
        <taxon>Nostocaceae</taxon>
        <taxon>Anabaena</taxon>
    </lineage>
</organism>
<keyword evidence="2" id="KW-1185">Reference proteome</keyword>
<evidence type="ECO:0000313" key="2">
    <source>
        <dbReference type="Proteomes" id="UP000640531"/>
    </source>
</evidence>
<dbReference type="Proteomes" id="UP000640531">
    <property type="component" value="Unassembled WGS sequence"/>
</dbReference>
<accession>A0ABR8FI63</accession>
<gene>
    <name evidence="1" type="ORF">H6G59_10845</name>
</gene>